<dbReference type="Pfam" id="PF04343">
    <property type="entry name" value="DUF488"/>
    <property type="match status" value="1"/>
</dbReference>
<dbReference type="RefSeq" id="WP_129967319.1">
    <property type="nucleotide sequence ID" value="NZ_JACCEW010000001.1"/>
</dbReference>
<dbReference type="OrthoDB" id="9789109at2"/>
<dbReference type="InterPro" id="IPR014519">
    <property type="entry name" value="UCP024492"/>
</dbReference>
<evidence type="ECO:0000313" key="1">
    <source>
        <dbReference type="EMBL" id="NYT35441.1"/>
    </source>
</evidence>
<evidence type="ECO:0000313" key="2">
    <source>
        <dbReference type="Proteomes" id="UP000580517"/>
    </source>
</evidence>
<protein>
    <submittedName>
        <fullName evidence="1">DUF488 domain-containing protein</fullName>
    </submittedName>
</protein>
<dbReference type="PANTHER" id="PTHR39337">
    <property type="entry name" value="BLR5642 PROTEIN"/>
    <property type="match status" value="1"/>
</dbReference>
<dbReference type="Proteomes" id="UP000580517">
    <property type="component" value="Unassembled WGS sequence"/>
</dbReference>
<gene>
    <name evidence="1" type="ORF">H0A68_01025</name>
</gene>
<organism evidence="1 2">
    <name type="scientific">Allopusillimonas soli</name>
    <dbReference type="NCBI Taxonomy" id="659016"/>
    <lineage>
        <taxon>Bacteria</taxon>
        <taxon>Pseudomonadati</taxon>
        <taxon>Pseudomonadota</taxon>
        <taxon>Betaproteobacteria</taxon>
        <taxon>Burkholderiales</taxon>
        <taxon>Alcaligenaceae</taxon>
        <taxon>Allopusillimonas</taxon>
    </lineage>
</organism>
<keyword evidence="2" id="KW-1185">Reference proteome</keyword>
<accession>A0A853FA23</accession>
<dbReference type="EMBL" id="JACCEW010000001">
    <property type="protein sequence ID" value="NYT35441.1"/>
    <property type="molecule type" value="Genomic_DNA"/>
</dbReference>
<dbReference type="PIRSF" id="PIRSF024492">
    <property type="entry name" value="UCP024492"/>
    <property type="match status" value="1"/>
</dbReference>
<proteinExistence type="predicted"/>
<name>A0A853FA23_9BURK</name>
<dbReference type="AlphaFoldDB" id="A0A853FA23"/>
<sequence>MILPFFTVGHSTRALESFADMLTEAQVVHVVDIRTVPRSRTNPQFNKDYLPGALEPFHISYEHLAALGGLRGKSKTVSADVNGFWSNDSFHNYADYALSDAFHDGLQHLITQGRTMRCAIMCAEAVWWRCHRRIVSDHLLAHGEDVFHIMGPGHVSEARLTEGAVVQANGVVVYPVAERR</sequence>
<comment type="caution">
    <text evidence="1">The sequence shown here is derived from an EMBL/GenBank/DDBJ whole genome shotgun (WGS) entry which is preliminary data.</text>
</comment>
<dbReference type="InterPro" id="IPR007438">
    <property type="entry name" value="DUF488"/>
</dbReference>
<reference evidence="1 2" key="1">
    <citation type="submission" date="2020-07" db="EMBL/GenBank/DDBJ databases">
        <title>Taxonomic revisions and descriptions of new bacterial species based on genomic comparisons in the high-G+C-content subgroup of the family Alcaligenaceae.</title>
        <authorList>
            <person name="Szabo A."/>
            <person name="Felfoldi T."/>
        </authorList>
    </citation>
    <scope>NUCLEOTIDE SEQUENCE [LARGE SCALE GENOMIC DNA]</scope>
    <source>
        <strain evidence="1 2">DSM 25264</strain>
    </source>
</reference>
<dbReference type="PANTHER" id="PTHR39337:SF1">
    <property type="entry name" value="BLR5642 PROTEIN"/>
    <property type="match status" value="1"/>
</dbReference>